<evidence type="ECO:0000313" key="3">
    <source>
        <dbReference type="EMBL" id="KAK8718873.1"/>
    </source>
</evidence>
<dbReference type="Gene3D" id="2.170.140.10">
    <property type="entry name" value="Chitin binding domain"/>
    <property type="match status" value="1"/>
</dbReference>
<dbReference type="InterPro" id="IPR036508">
    <property type="entry name" value="Chitin-bd_dom_sf"/>
</dbReference>
<proteinExistence type="predicted"/>
<dbReference type="Proteomes" id="UP001445076">
    <property type="component" value="Unassembled WGS sequence"/>
</dbReference>
<dbReference type="SMART" id="SM00494">
    <property type="entry name" value="ChtBD2"/>
    <property type="match status" value="3"/>
</dbReference>
<dbReference type="SUPFAM" id="SSF57625">
    <property type="entry name" value="Invertebrate chitin-binding proteins"/>
    <property type="match status" value="1"/>
</dbReference>
<dbReference type="GO" id="GO:0008061">
    <property type="term" value="F:chitin binding"/>
    <property type="evidence" value="ECO:0007669"/>
    <property type="project" value="InterPro"/>
</dbReference>
<feature type="domain" description="Chitin-binding type-2" evidence="2">
    <location>
        <begin position="23"/>
        <end position="94"/>
    </location>
</feature>
<comment type="caution">
    <text evidence="3">The sequence shown here is derived from an EMBL/GenBank/DDBJ whole genome shotgun (WGS) entry which is preliminary data.</text>
</comment>
<accession>A0AAW0VNN2</accession>
<dbReference type="AlphaFoldDB" id="A0AAW0VNN2"/>
<feature type="domain" description="Chitin-binding type-2" evidence="2">
    <location>
        <begin position="100"/>
        <end position="155"/>
    </location>
</feature>
<evidence type="ECO:0000313" key="4">
    <source>
        <dbReference type="Proteomes" id="UP001445076"/>
    </source>
</evidence>
<organism evidence="3 4">
    <name type="scientific">Cherax quadricarinatus</name>
    <name type="common">Australian red claw crayfish</name>
    <dbReference type="NCBI Taxonomy" id="27406"/>
    <lineage>
        <taxon>Eukaryota</taxon>
        <taxon>Metazoa</taxon>
        <taxon>Ecdysozoa</taxon>
        <taxon>Arthropoda</taxon>
        <taxon>Crustacea</taxon>
        <taxon>Multicrustacea</taxon>
        <taxon>Malacostraca</taxon>
        <taxon>Eumalacostraca</taxon>
        <taxon>Eucarida</taxon>
        <taxon>Decapoda</taxon>
        <taxon>Pleocyemata</taxon>
        <taxon>Astacidea</taxon>
        <taxon>Parastacoidea</taxon>
        <taxon>Parastacidae</taxon>
        <taxon>Cherax</taxon>
    </lineage>
</organism>
<dbReference type="Pfam" id="PF01607">
    <property type="entry name" value="CBM_14"/>
    <property type="match status" value="2"/>
</dbReference>
<dbReference type="InterPro" id="IPR002557">
    <property type="entry name" value="Chitin-bd_dom"/>
</dbReference>
<sequence length="231" mass="25244">MQDVAIVSALLLLAVRASSQLCVPDCTGRKEGDLVKDPTNCLQYYVCSDPDGDGVLPIEPSVLPLQCEEGYFFNSADSVRQCEKINPSADYCKGLCSPCVIQCETPGTLIPSTLDCSKYEICLETGPQEVECPTATPYFNFENYGCTDDPTVCYDLCDPCDVYCVTEGRIPNPHNCHGYLYCNPPDVALFLCPENEVFNTQSLICENTTDTCDNLCTDTTGAYDDSLGSFL</sequence>
<keyword evidence="1" id="KW-0732">Signal</keyword>
<keyword evidence="4" id="KW-1185">Reference proteome</keyword>
<name>A0AAW0VNN2_CHEQU</name>
<reference evidence="3 4" key="1">
    <citation type="journal article" date="2024" name="BMC Genomics">
        <title>Genome assembly of redclaw crayfish (Cherax quadricarinatus) provides insights into its immune adaptation and hypoxia tolerance.</title>
        <authorList>
            <person name="Liu Z."/>
            <person name="Zheng J."/>
            <person name="Li H."/>
            <person name="Fang K."/>
            <person name="Wang S."/>
            <person name="He J."/>
            <person name="Zhou D."/>
            <person name="Weng S."/>
            <person name="Chi M."/>
            <person name="Gu Z."/>
            <person name="He J."/>
            <person name="Li F."/>
            <person name="Wang M."/>
        </authorList>
    </citation>
    <scope>NUCLEOTIDE SEQUENCE [LARGE SCALE GENOMIC DNA]</scope>
    <source>
        <strain evidence="3">ZL_2023a</strain>
    </source>
</reference>
<dbReference type="EMBL" id="JARKIK010003839">
    <property type="protein sequence ID" value="KAK8718873.1"/>
    <property type="molecule type" value="Genomic_DNA"/>
</dbReference>
<dbReference type="PROSITE" id="PS50940">
    <property type="entry name" value="CHIT_BIND_II"/>
    <property type="match status" value="3"/>
</dbReference>
<evidence type="ECO:0000259" key="2">
    <source>
        <dbReference type="PROSITE" id="PS50940"/>
    </source>
</evidence>
<feature type="domain" description="Chitin-binding type-2" evidence="2">
    <location>
        <begin position="161"/>
        <end position="214"/>
    </location>
</feature>
<feature type="signal peptide" evidence="1">
    <location>
        <begin position="1"/>
        <end position="19"/>
    </location>
</feature>
<dbReference type="GO" id="GO:0005576">
    <property type="term" value="C:extracellular region"/>
    <property type="evidence" value="ECO:0007669"/>
    <property type="project" value="InterPro"/>
</dbReference>
<gene>
    <name evidence="3" type="ORF">OTU49_014406</name>
</gene>
<feature type="chain" id="PRO_5043384993" description="Chitin-binding type-2 domain-containing protein" evidence="1">
    <location>
        <begin position="20"/>
        <end position="231"/>
    </location>
</feature>
<feature type="non-terminal residue" evidence="3">
    <location>
        <position position="231"/>
    </location>
</feature>
<evidence type="ECO:0000256" key="1">
    <source>
        <dbReference type="SAM" id="SignalP"/>
    </source>
</evidence>
<protein>
    <recommendedName>
        <fullName evidence="2">Chitin-binding type-2 domain-containing protein</fullName>
    </recommendedName>
</protein>